<evidence type="ECO:0000313" key="1">
    <source>
        <dbReference type="EMBL" id="GJD59099.1"/>
    </source>
</evidence>
<sequence>MYRLGYTKYDNWDLIVTSVRDVEQTISMLDFLRMTYIIPEEENGVVWKIPKKYSLEQIAKKLTDLPASFNLGSAFVFWEKIEKFKKYEHFSFDLTENEGYLNTP</sequence>
<reference evidence="1" key="3">
    <citation type="submission" date="2021-08" db="EMBL/GenBank/DDBJ databases">
        <authorList>
            <person name="Tani A."/>
            <person name="Ola A."/>
            <person name="Ogura Y."/>
            <person name="Katsura K."/>
            <person name="Hayashi T."/>
        </authorList>
    </citation>
    <scope>NUCLEOTIDE SEQUENCE</scope>
    <source>
        <strain evidence="1">DSM 22415</strain>
    </source>
</reference>
<dbReference type="EMBL" id="CABFVH010000021">
    <property type="protein sequence ID" value="VUF13577.1"/>
    <property type="molecule type" value="Genomic_DNA"/>
</dbReference>
<keyword evidence="4" id="KW-1185">Reference proteome</keyword>
<dbReference type="Proteomes" id="UP001055303">
    <property type="component" value="Unassembled WGS sequence"/>
</dbReference>
<organism evidence="2 3">
    <name type="scientific">Methylobacterium dankookense</name>
    <dbReference type="NCBI Taxonomy" id="560405"/>
    <lineage>
        <taxon>Bacteria</taxon>
        <taxon>Pseudomonadati</taxon>
        <taxon>Pseudomonadota</taxon>
        <taxon>Alphaproteobacteria</taxon>
        <taxon>Hyphomicrobiales</taxon>
        <taxon>Methylobacteriaceae</taxon>
        <taxon>Methylobacterium</taxon>
    </lineage>
</organism>
<dbReference type="Proteomes" id="UP000401717">
    <property type="component" value="Unassembled WGS sequence"/>
</dbReference>
<gene>
    <name evidence="1" type="ORF">IFDJLNFL_5026</name>
    <name evidence="2" type="ORF">MTDSW087_03284</name>
</gene>
<accession>A0A564G036</accession>
<evidence type="ECO:0000313" key="2">
    <source>
        <dbReference type="EMBL" id="VUF13577.1"/>
    </source>
</evidence>
<dbReference type="AlphaFoldDB" id="A0A564G036"/>
<reference evidence="1" key="2">
    <citation type="journal article" date="2021" name="Front. Microbiol.">
        <title>Comprehensive Comparative Genomics and Phenotyping of Methylobacterium Species.</title>
        <authorList>
            <person name="Alessa O."/>
            <person name="Ogura Y."/>
            <person name="Fujitani Y."/>
            <person name="Takami H."/>
            <person name="Hayashi T."/>
            <person name="Sahin N."/>
            <person name="Tani A."/>
        </authorList>
    </citation>
    <scope>NUCLEOTIDE SEQUENCE</scope>
    <source>
        <strain evidence="1">DSM 22415</strain>
    </source>
</reference>
<reference evidence="2 3" key="1">
    <citation type="submission" date="2019-06" db="EMBL/GenBank/DDBJ databases">
        <authorList>
            <person name="Rodrigo-Torres L."/>
            <person name="Arahal R. D."/>
            <person name="Lucena T."/>
        </authorList>
    </citation>
    <scope>NUCLEOTIDE SEQUENCE [LARGE SCALE GENOMIC DNA]</scope>
    <source>
        <strain evidence="2 3">SW08-7</strain>
    </source>
</reference>
<evidence type="ECO:0000313" key="3">
    <source>
        <dbReference type="Proteomes" id="UP000401717"/>
    </source>
</evidence>
<dbReference type="EMBL" id="BPQI01000187">
    <property type="protein sequence ID" value="GJD59099.1"/>
    <property type="molecule type" value="Genomic_DNA"/>
</dbReference>
<protein>
    <submittedName>
        <fullName evidence="2">Uncharacterized protein</fullName>
    </submittedName>
</protein>
<proteinExistence type="predicted"/>
<name>A0A564G036_9HYPH</name>
<evidence type="ECO:0000313" key="4">
    <source>
        <dbReference type="Proteomes" id="UP001055303"/>
    </source>
</evidence>